<dbReference type="InterPro" id="IPR002213">
    <property type="entry name" value="UDP_glucos_trans"/>
</dbReference>
<dbReference type="Gene3D" id="3.40.50.2000">
    <property type="entry name" value="Glycogen Phosphorylase B"/>
    <property type="match status" value="2"/>
</dbReference>
<dbReference type="AlphaFoldDB" id="A0ABC9C6T3"/>
<keyword evidence="2 3" id="KW-0808">Transferase</keyword>
<dbReference type="CDD" id="cd03784">
    <property type="entry name" value="GT1_Gtf-like"/>
    <property type="match status" value="1"/>
</dbReference>
<gene>
    <name evidence="6" type="ORF">URODEC1_LOCUS72620</name>
</gene>
<evidence type="ECO:0000313" key="7">
    <source>
        <dbReference type="Proteomes" id="UP001497457"/>
    </source>
</evidence>
<reference evidence="7" key="1">
    <citation type="submission" date="2024-06" db="EMBL/GenBank/DDBJ databases">
        <authorList>
            <person name="Ryan C."/>
        </authorList>
    </citation>
    <scope>NUCLEOTIDE SEQUENCE [LARGE SCALE GENOMIC DNA]</scope>
</reference>
<comment type="similarity">
    <text evidence="1 3">Belongs to the UDP-glycosyltransferase family.</text>
</comment>
<evidence type="ECO:0000256" key="2">
    <source>
        <dbReference type="ARBA" id="ARBA00022679"/>
    </source>
</evidence>
<dbReference type="Pfam" id="PF00201">
    <property type="entry name" value="UDPGT"/>
    <property type="match status" value="1"/>
</dbReference>
<dbReference type="Pfam" id="PF26168">
    <property type="entry name" value="Glyco_transf_N"/>
    <property type="match status" value="1"/>
</dbReference>
<dbReference type="EMBL" id="OZ075139">
    <property type="protein sequence ID" value="CAL5015507.1"/>
    <property type="molecule type" value="Genomic_DNA"/>
</dbReference>
<accession>A0ABC9C6T3</accession>
<dbReference type="GO" id="GO:1901137">
    <property type="term" value="P:carbohydrate derivative biosynthetic process"/>
    <property type="evidence" value="ECO:0007669"/>
    <property type="project" value="UniProtKB-ARBA"/>
</dbReference>
<dbReference type="InterPro" id="IPR035595">
    <property type="entry name" value="UDP_glycos_trans_CS"/>
</dbReference>
<dbReference type="Proteomes" id="UP001497457">
    <property type="component" value="Chromosome 29rd"/>
</dbReference>
<dbReference type="PROSITE" id="PS00375">
    <property type="entry name" value="UDPGT"/>
    <property type="match status" value="1"/>
</dbReference>
<evidence type="ECO:0000256" key="3">
    <source>
        <dbReference type="RuleBase" id="RU003718"/>
    </source>
</evidence>
<reference evidence="6 7" key="2">
    <citation type="submission" date="2024-10" db="EMBL/GenBank/DDBJ databases">
        <authorList>
            <person name="Ryan C."/>
        </authorList>
    </citation>
    <scope>NUCLEOTIDE SEQUENCE [LARGE SCALE GENOMIC DNA]</scope>
</reference>
<sequence length="471" mass="51256">MEPVAVVAVPFPAQGHLNQLLHLSLHLASRGLPVHFAAPAEHVRQARARLDGWGGDDALRRVEFHELAISEYASPPPDPAAASPFPSHLMPLYETFFADAPAAVAALLRGFSSSHRRVVVVYDIINAFAAEESARLPNGEGYAFHCTAASLLVTGLDGGARLLRDVHGLDCDSLSPYAFSTEEYLEFSSKRARSHQTIPSSDGVLMNTSRALEGEFIDLIAGQFAAFGKKVFSIGPLNPVLELDGTASASPAEQGTKRHECLDWLDKQPAASVLYVSFGSLSSLRSEQIEELAAALHGSKQRFIWVLRDADRGNVSVEDSGESRHAKFLSEFTKQTEGTGMLITKWAPQLEILAHPATAAFLSHCGWNSTMESMTYGKPILAWPMHSDQPWDAELVCKYFKAGFLVRPCEKHAEVIPAADIQKVIEKMMVSEEGLAVRQRATALGEAIRESVAAGGSFQKDLDDFVAHITR</sequence>
<dbReference type="GO" id="GO:0008194">
    <property type="term" value="F:UDP-glycosyltransferase activity"/>
    <property type="evidence" value="ECO:0007669"/>
    <property type="project" value="UniProtKB-ARBA"/>
</dbReference>
<evidence type="ECO:0000256" key="1">
    <source>
        <dbReference type="ARBA" id="ARBA00009995"/>
    </source>
</evidence>
<proteinExistence type="inferred from homology"/>
<evidence type="ECO:0000313" key="6">
    <source>
        <dbReference type="EMBL" id="CAL5015507.1"/>
    </source>
</evidence>
<dbReference type="EC" id="2.4.1.-" evidence="4"/>
<dbReference type="PANTHER" id="PTHR48044:SF34">
    <property type="entry name" value="GLYCOSYLTRANSFERASE"/>
    <property type="match status" value="1"/>
</dbReference>
<feature type="domain" description="Glycosyltransferase N-terminal" evidence="5">
    <location>
        <begin position="2"/>
        <end position="239"/>
    </location>
</feature>
<name>A0ABC9C6T3_9POAL</name>
<keyword evidence="3" id="KW-0328">Glycosyltransferase</keyword>
<keyword evidence="7" id="KW-1185">Reference proteome</keyword>
<dbReference type="PANTHER" id="PTHR48044">
    <property type="entry name" value="GLYCOSYLTRANSFERASE"/>
    <property type="match status" value="1"/>
</dbReference>
<dbReference type="SUPFAM" id="SSF53756">
    <property type="entry name" value="UDP-Glycosyltransferase/glycogen phosphorylase"/>
    <property type="match status" value="1"/>
</dbReference>
<dbReference type="FunFam" id="3.40.50.2000:FF:000060">
    <property type="entry name" value="Glycosyltransferase"/>
    <property type="match status" value="1"/>
</dbReference>
<protein>
    <recommendedName>
        <fullName evidence="4">Glycosyltransferase</fullName>
        <ecNumber evidence="4">2.4.1.-</ecNumber>
    </recommendedName>
</protein>
<dbReference type="InterPro" id="IPR058980">
    <property type="entry name" value="Glyco_transf_N"/>
</dbReference>
<organism evidence="6 7">
    <name type="scientific">Urochloa decumbens</name>
    <dbReference type="NCBI Taxonomy" id="240449"/>
    <lineage>
        <taxon>Eukaryota</taxon>
        <taxon>Viridiplantae</taxon>
        <taxon>Streptophyta</taxon>
        <taxon>Embryophyta</taxon>
        <taxon>Tracheophyta</taxon>
        <taxon>Spermatophyta</taxon>
        <taxon>Magnoliopsida</taxon>
        <taxon>Liliopsida</taxon>
        <taxon>Poales</taxon>
        <taxon>Poaceae</taxon>
        <taxon>PACMAD clade</taxon>
        <taxon>Panicoideae</taxon>
        <taxon>Panicodae</taxon>
        <taxon>Paniceae</taxon>
        <taxon>Melinidinae</taxon>
        <taxon>Urochloa</taxon>
    </lineage>
</organism>
<evidence type="ECO:0000259" key="5">
    <source>
        <dbReference type="Pfam" id="PF26168"/>
    </source>
</evidence>
<evidence type="ECO:0000256" key="4">
    <source>
        <dbReference type="RuleBase" id="RU362057"/>
    </source>
</evidence>